<gene>
    <name evidence="3" type="ordered locus">AMIS_50400</name>
</gene>
<proteinExistence type="predicted"/>
<dbReference type="Gene3D" id="3.10.129.10">
    <property type="entry name" value="Hotdog Thioesterase"/>
    <property type="match status" value="1"/>
</dbReference>
<sequence>MTRMGNRPVPVGARRDVRRRVRITTSMCGGSAAIYAQFGDWTWAAVSELCGVDVYSARTPGGAPAYLSFYHYEVRGDETITPRGLTFGDVVDLTSQCFDLGSESVLTLHRVARAGTDPGGPLTAREYLEDPRPGCLYVLNLNRWITRDRPDSNENLLVSSPVGFAHQHLPRPPASWPVRAAARQARNQGGFVPDPVPGYVPAAPPFEFGYDLDPVRDFNGVGLVYFAAYFAIADTALAALWRSLGRTNRQFLHRRVLGQRIAYFGNADTDARLTITVRLLRHEKEAGDEIADIAIREAGTGRLLAVTAVDLREPE</sequence>
<dbReference type="InterPro" id="IPR024091">
    <property type="entry name" value="LnmK-like_bifun_acyl/decarbox"/>
</dbReference>
<keyword evidence="1" id="KW-0812">Transmembrane</keyword>
<dbReference type="HOGENOM" id="CLU_857633_0_0_11"/>
<accession>I0HB73</accession>
<evidence type="ECO:0000313" key="4">
    <source>
        <dbReference type="Proteomes" id="UP000007882"/>
    </source>
</evidence>
<dbReference type="AlphaFoldDB" id="I0HB73"/>
<dbReference type="SUPFAM" id="SSF54637">
    <property type="entry name" value="Thioesterase/thiol ester dehydrase-isomerase"/>
    <property type="match status" value="1"/>
</dbReference>
<keyword evidence="4" id="KW-1185">Reference proteome</keyword>
<evidence type="ECO:0000256" key="1">
    <source>
        <dbReference type="SAM" id="Phobius"/>
    </source>
</evidence>
<dbReference type="eggNOG" id="COG0824">
    <property type="taxonomic scope" value="Bacteria"/>
</dbReference>
<reference evidence="3 4" key="1">
    <citation type="submission" date="2012-02" db="EMBL/GenBank/DDBJ databases">
        <title>Complete genome sequence of Actinoplanes missouriensis 431 (= NBRC 102363).</title>
        <authorList>
            <person name="Ohnishi Y."/>
            <person name="Ishikawa J."/>
            <person name="Sekine M."/>
            <person name="Hosoyama A."/>
            <person name="Harada T."/>
            <person name="Narita H."/>
            <person name="Hata T."/>
            <person name="Konno Y."/>
            <person name="Tutikane K."/>
            <person name="Fujita N."/>
            <person name="Horinouchi S."/>
            <person name="Hayakawa M."/>
        </authorList>
    </citation>
    <scope>NUCLEOTIDE SEQUENCE [LARGE SCALE GENOMIC DNA]</scope>
    <source>
        <strain evidence="4">ATCC 14538 / DSM 43046 / CBS 188.64 / JCM 3121 / NBRC 102363 / NCIMB 12654 / NRRL B-3342 / UNCC 431</strain>
    </source>
</reference>
<dbReference type="Pfam" id="PF18238">
    <property type="entry name" value="LnmK_N_HDF"/>
    <property type="match status" value="1"/>
</dbReference>
<dbReference type="Proteomes" id="UP000007882">
    <property type="component" value="Chromosome"/>
</dbReference>
<dbReference type="InterPro" id="IPR029069">
    <property type="entry name" value="HotDog_dom_sf"/>
</dbReference>
<feature type="domain" description="LnmK N-terminal" evidence="2">
    <location>
        <begin position="18"/>
        <end position="193"/>
    </location>
</feature>
<keyword evidence="1" id="KW-0472">Membrane</keyword>
<dbReference type="STRING" id="512565.AMIS_50400"/>
<name>I0HB73_ACTM4</name>
<keyword evidence="1" id="KW-1133">Transmembrane helix</keyword>
<evidence type="ECO:0000313" key="3">
    <source>
        <dbReference type="EMBL" id="BAL90260.1"/>
    </source>
</evidence>
<dbReference type="InterPro" id="IPR040718">
    <property type="entry name" value="LnmK_N_HDF"/>
</dbReference>
<dbReference type="PATRIC" id="fig|512565.3.peg.5032"/>
<feature type="transmembrane region" description="Helical" evidence="1">
    <location>
        <begin position="223"/>
        <end position="244"/>
    </location>
</feature>
<protein>
    <recommendedName>
        <fullName evidence="2">LnmK N-terminal domain-containing protein</fullName>
    </recommendedName>
</protein>
<evidence type="ECO:0000259" key="2">
    <source>
        <dbReference type="Pfam" id="PF18238"/>
    </source>
</evidence>
<dbReference type="EMBL" id="AP012319">
    <property type="protein sequence ID" value="BAL90260.1"/>
    <property type="molecule type" value="Genomic_DNA"/>
</dbReference>
<dbReference type="OrthoDB" id="3374280at2"/>
<organism evidence="3 4">
    <name type="scientific">Actinoplanes missouriensis (strain ATCC 14538 / DSM 43046 / CBS 188.64 / JCM 3121 / NBRC 102363 / NCIMB 12654 / NRRL B-3342 / UNCC 431)</name>
    <dbReference type="NCBI Taxonomy" id="512565"/>
    <lineage>
        <taxon>Bacteria</taxon>
        <taxon>Bacillati</taxon>
        <taxon>Actinomycetota</taxon>
        <taxon>Actinomycetes</taxon>
        <taxon>Micromonosporales</taxon>
        <taxon>Micromonosporaceae</taxon>
        <taxon>Actinoplanes</taxon>
    </lineage>
</organism>
<dbReference type="KEGG" id="ams:AMIS_50400"/>
<dbReference type="NCBIfam" id="TIGR04098">
    <property type="entry name" value="LnmK_bifunc"/>
    <property type="match status" value="1"/>
</dbReference>